<organism evidence="8 9">
    <name type="scientific">Parageobacillus caldoxylosilyticus NBRC 107762</name>
    <dbReference type="NCBI Taxonomy" id="1220594"/>
    <lineage>
        <taxon>Bacteria</taxon>
        <taxon>Bacillati</taxon>
        <taxon>Bacillota</taxon>
        <taxon>Bacilli</taxon>
        <taxon>Bacillales</taxon>
        <taxon>Anoxybacillaceae</taxon>
        <taxon>Saccharococcus</taxon>
    </lineage>
</organism>
<dbReference type="SUPFAM" id="SSF52788">
    <property type="entry name" value="Phosphotyrosine protein phosphatases I"/>
    <property type="match status" value="1"/>
</dbReference>
<dbReference type="PRINTS" id="PR00719">
    <property type="entry name" value="LMWPTPASE"/>
</dbReference>
<dbReference type="CDD" id="cd16343">
    <property type="entry name" value="LMWPTP"/>
    <property type="match status" value="1"/>
</dbReference>
<comment type="similarity">
    <text evidence="1">Belongs to the low molecular weight phosphotyrosine protein phosphatase family.</text>
</comment>
<feature type="domain" description="Phosphotyrosine protein phosphatase I" evidence="7">
    <location>
        <begin position="2"/>
        <end position="149"/>
    </location>
</feature>
<evidence type="ECO:0000256" key="2">
    <source>
        <dbReference type="ARBA" id="ARBA00013064"/>
    </source>
</evidence>
<dbReference type="AlphaFoldDB" id="A0A023DI26"/>
<protein>
    <recommendedName>
        <fullName evidence="2">protein-tyrosine-phosphatase</fullName>
        <ecNumber evidence="2">3.1.3.48</ecNumber>
    </recommendedName>
</protein>
<dbReference type="Proteomes" id="UP000023561">
    <property type="component" value="Unassembled WGS sequence"/>
</dbReference>
<evidence type="ECO:0000313" key="8">
    <source>
        <dbReference type="EMBL" id="GAJ40892.1"/>
    </source>
</evidence>
<keyword evidence="4" id="KW-0904">Protein phosphatase</keyword>
<proteinExistence type="inferred from homology"/>
<dbReference type="FunFam" id="3.40.50.2300:FF:000113">
    <property type="entry name" value="Low molecular weight protein-tyrosine-phosphatase"/>
    <property type="match status" value="1"/>
</dbReference>
<dbReference type="EC" id="3.1.3.48" evidence="2"/>
<dbReference type="OrthoDB" id="9784339at2"/>
<comment type="catalytic activity">
    <reaction evidence="5">
        <text>O-phospho-L-tyrosyl-[protein] + H2O = L-tyrosyl-[protein] + phosphate</text>
        <dbReference type="Rhea" id="RHEA:10684"/>
        <dbReference type="Rhea" id="RHEA-COMP:10136"/>
        <dbReference type="Rhea" id="RHEA-COMP:20101"/>
        <dbReference type="ChEBI" id="CHEBI:15377"/>
        <dbReference type="ChEBI" id="CHEBI:43474"/>
        <dbReference type="ChEBI" id="CHEBI:46858"/>
        <dbReference type="ChEBI" id="CHEBI:61978"/>
        <dbReference type="EC" id="3.1.3.48"/>
    </reaction>
</comment>
<dbReference type="Pfam" id="PF01451">
    <property type="entry name" value="LMWPc"/>
    <property type="match status" value="1"/>
</dbReference>
<name>A0A023DI26_9BACL</name>
<dbReference type="GO" id="GO:0004725">
    <property type="term" value="F:protein tyrosine phosphatase activity"/>
    <property type="evidence" value="ECO:0007669"/>
    <property type="project" value="UniProtKB-EC"/>
</dbReference>
<dbReference type="InterPro" id="IPR017867">
    <property type="entry name" value="Tyr_phospatase_low_mol_wt"/>
</dbReference>
<dbReference type="InterPro" id="IPR050438">
    <property type="entry name" value="LMW_PTPase"/>
</dbReference>
<comment type="caution">
    <text evidence="8">The sequence shown here is derived from an EMBL/GenBank/DDBJ whole genome shotgun (WGS) entry which is preliminary data.</text>
</comment>
<feature type="active site" description="Nucleophile" evidence="6">
    <location>
        <position position="8"/>
    </location>
</feature>
<dbReference type="SMART" id="SM00226">
    <property type="entry name" value="LMWPc"/>
    <property type="match status" value="1"/>
</dbReference>
<evidence type="ECO:0000256" key="4">
    <source>
        <dbReference type="ARBA" id="ARBA00022912"/>
    </source>
</evidence>
<accession>A0A023DI26</accession>
<dbReference type="PANTHER" id="PTHR11717">
    <property type="entry name" value="LOW MOLECULAR WEIGHT PROTEIN TYROSINE PHOSPHATASE"/>
    <property type="match status" value="1"/>
</dbReference>
<sequence length="162" mass="18281">MVKVLFVCLGNICRSPMAEAIFRHLVKEKGLEGKITVDSAGTGNWHVGEPPHEGTQLILKKNNIDFSGIRARQIDQRDLQTFDYIIAMDAENVGNLRRLAGYNKTGFIGRLLDFVPDSEMADVPDPYYTGNFAQVYELIQKGCEHLLETIIKEKKLEVKGRE</sequence>
<evidence type="ECO:0000259" key="7">
    <source>
        <dbReference type="SMART" id="SM00226"/>
    </source>
</evidence>
<evidence type="ECO:0000256" key="1">
    <source>
        <dbReference type="ARBA" id="ARBA00011063"/>
    </source>
</evidence>
<feature type="active site" description="Proton donor" evidence="6">
    <location>
        <position position="125"/>
    </location>
</feature>
<evidence type="ECO:0000256" key="3">
    <source>
        <dbReference type="ARBA" id="ARBA00022801"/>
    </source>
</evidence>
<dbReference type="EMBL" id="BAWO01000053">
    <property type="protein sequence ID" value="GAJ40892.1"/>
    <property type="molecule type" value="Genomic_DNA"/>
</dbReference>
<evidence type="ECO:0000256" key="5">
    <source>
        <dbReference type="ARBA" id="ARBA00051722"/>
    </source>
</evidence>
<dbReference type="PANTHER" id="PTHR11717:SF7">
    <property type="entry name" value="LOW MOLECULAR WEIGHT PHOSPHOTYROSINE PROTEIN PHOSPHATASE"/>
    <property type="match status" value="1"/>
</dbReference>
<dbReference type="InterPro" id="IPR036196">
    <property type="entry name" value="Ptyr_pPase_sf"/>
</dbReference>
<evidence type="ECO:0000313" key="9">
    <source>
        <dbReference type="Proteomes" id="UP000023561"/>
    </source>
</evidence>
<dbReference type="Gene3D" id="3.40.50.2300">
    <property type="match status" value="1"/>
</dbReference>
<keyword evidence="3" id="KW-0378">Hydrolase</keyword>
<dbReference type="GeneID" id="301192429"/>
<keyword evidence="9" id="KW-1185">Reference proteome</keyword>
<feature type="active site" evidence="6">
    <location>
        <position position="14"/>
    </location>
</feature>
<reference evidence="8 9" key="1">
    <citation type="submission" date="2014-04" db="EMBL/GenBank/DDBJ databases">
        <title>Whole genome shotgun sequence of Geobacillus caldoxylosilyticus NBRC 107762.</title>
        <authorList>
            <person name="Hosoyama A."/>
            <person name="Hosoyama Y."/>
            <person name="Katano-Makiyama Y."/>
            <person name="Tsuchikane K."/>
            <person name="Ohji S."/>
            <person name="Ichikawa N."/>
            <person name="Yamazoe A."/>
            <person name="Fujita N."/>
        </authorList>
    </citation>
    <scope>NUCLEOTIDE SEQUENCE [LARGE SCALE GENOMIC DNA]</scope>
    <source>
        <strain evidence="8 9">NBRC 107762</strain>
    </source>
</reference>
<dbReference type="RefSeq" id="WP_017436080.1">
    <property type="nucleotide sequence ID" value="NZ_BAWO01000053.1"/>
</dbReference>
<gene>
    <name evidence="8" type="primary">ptpA</name>
    <name evidence="8" type="ORF">GCA01S_053_00240</name>
</gene>
<evidence type="ECO:0000256" key="6">
    <source>
        <dbReference type="PIRSR" id="PIRSR617867-1"/>
    </source>
</evidence>
<dbReference type="InterPro" id="IPR023485">
    <property type="entry name" value="Ptyr_pPase"/>
</dbReference>